<dbReference type="OrthoDB" id="2423195at2759"/>
<keyword evidence="2" id="KW-1185">Reference proteome</keyword>
<feature type="non-terminal residue" evidence="1">
    <location>
        <position position="147"/>
    </location>
</feature>
<proteinExistence type="predicted"/>
<dbReference type="InterPro" id="IPR027417">
    <property type="entry name" value="P-loop_NTPase"/>
</dbReference>
<accession>A0A6S7JTN6</accession>
<dbReference type="GO" id="GO:0031048">
    <property type="term" value="P:regulatory ncRNA-mediated heterochromatin formation"/>
    <property type="evidence" value="ECO:0007669"/>
    <property type="project" value="TreeGrafter"/>
</dbReference>
<gene>
    <name evidence="1" type="ORF">PACLA_8A039425</name>
</gene>
<name>A0A6S7JTN6_PARCT</name>
<dbReference type="CDD" id="cd18808">
    <property type="entry name" value="SF1_C_Upf1"/>
    <property type="match status" value="1"/>
</dbReference>
<dbReference type="AlphaFoldDB" id="A0A6S7JTN6"/>
<dbReference type="Pfam" id="PF13087">
    <property type="entry name" value="AAA_12"/>
    <property type="match status" value="1"/>
</dbReference>
<organism evidence="1 2">
    <name type="scientific">Paramuricea clavata</name>
    <name type="common">Red gorgonian</name>
    <name type="synonym">Violescent sea-whip</name>
    <dbReference type="NCBI Taxonomy" id="317549"/>
    <lineage>
        <taxon>Eukaryota</taxon>
        <taxon>Metazoa</taxon>
        <taxon>Cnidaria</taxon>
        <taxon>Anthozoa</taxon>
        <taxon>Octocorallia</taxon>
        <taxon>Malacalcyonacea</taxon>
        <taxon>Plexauridae</taxon>
        <taxon>Paramuricea</taxon>
    </lineage>
</organism>
<dbReference type="InterPro" id="IPR041679">
    <property type="entry name" value="DNA2/NAM7-like_C"/>
</dbReference>
<dbReference type="PANTHER" id="PTHR10887">
    <property type="entry name" value="DNA2/NAM7 HELICASE FAMILY"/>
    <property type="match status" value="1"/>
</dbReference>
<dbReference type="EMBL" id="CACRXK020007960">
    <property type="protein sequence ID" value="CAB4013638.1"/>
    <property type="molecule type" value="Genomic_DNA"/>
</dbReference>
<dbReference type="Proteomes" id="UP001152795">
    <property type="component" value="Unassembled WGS sequence"/>
</dbReference>
<protein>
    <submittedName>
        <fullName evidence="1">Uncharacterized protein</fullName>
    </submittedName>
</protein>
<comment type="caution">
    <text evidence="1">The sequence shown here is derived from an EMBL/GenBank/DDBJ whole genome shotgun (WGS) entry which is preliminary data.</text>
</comment>
<dbReference type="InterPro" id="IPR047187">
    <property type="entry name" value="SF1_C_Upf1"/>
</dbReference>
<dbReference type="GO" id="GO:0031380">
    <property type="term" value="C:nuclear RNA-directed RNA polymerase complex"/>
    <property type="evidence" value="ECO:0007669"/>
    <property type="project" value="TreeGrafter"/>
</dbReference>
<dbReference type="PANTHER" id="PTHR10887:SF341">
    <property type="entry name" value="NFX1-TYPE ZINC FINGER-CONTAINING PROTEIN 1"/>
    <property type="match status" value="1"/>
</dbReference>
<reference evidence="1" key="1">
    <citation type="submission" date="2020-04" db="EMBL/GenBank/DDBJ databases">
        <authorList>
            <person name="Alioto T."/>
            <person name="Alioto T."/>
            <person name="Gomez Garrido J."/>
        </authorList>
    </citation>
    <scope>NUCLEOTIDE SEQUENCE</scope>
    <source>
        <strain evidence="1">A484AB</strain>
    </source>
</reference>
<dbReference type="InterPro" id="IPR045055">
    <property type="entry name" value="DNA2/NAM7-like"/>
</dbReference>
<evidence type="ECO:0000313" key="1">
    <source>
        <dbReference type="EMBL" id="CAB4013638.1"/>
    </source>
</evidence>
<dbReference type="SUPFAM" id="SSF52540">
    <property type="entry name" value="P-loop containing nucleoside triphosphate hydrolases"/>
    <property type="match status" value="1"/>
</dbReference>
<dbReference type="Gene3D" id="3.40.50.300">
    <property type="entry name" value="P-loop containing nucleotide triphosphate hydrolases"/>
    <property type="match status" value="1"/>
</dbReference>
<evidence type="ECO:0000313" key="2">
    <source>
        <dbReference type="Proteomes" id="UP001152795"/>
    </source>
</evidence>
<sequence>MFERLINNEMPFEQLGRQCRMRDDIADLLRSLSIYKDLKTNKEKTCNNKPPDCVGGSLFFVKHTVHETQIKGSNSLCNHKEIRLILDVAVYLMKNGYSPDDVTVLCPYRGQVDKMKTAFNKESSDSREEYSTKLKYINITTVDSFQA</sequence>